<dbReference type="SMART" id="SM00248">
    <property type="entry name" value="ANK"/>
    <property type="match status" value="2"/>
</dbReference>
<feature type="repeat" description="ANK" evidence="5">
    <location>
        <begin position="258"/>
        <end position="290"/>
    </location>
</feature>
<keyword evidence="7" id="KW-0812">Transmembrane</keyword>
<dbReference type="Pfam" id="PF12796">
    <property type="entry name" value="Ank_2"/>
    <property type="match status" value="1"/>
</dbReference>
<organism evidence="9">
    <name type="scientific">Agave americana</name>
    <name type="common">Century plant</name>
    <dbReference type="NCBI Taxonomy" id="39510"/>
    <lineage>
        <taxon>Eukaryota</taxon>
        <taxon>Viridiplantae</taxon>
        <taxon>Streptophyta</taxon>
        <taxon>Embryophyta</taxon>
        <taxon>Tracheophyta</taxon>
        <taxon>Spermatophyta</taxon>
        <taxon>Magnoliopsida</taxon>
        <taxon>Liliopsida</taxon>
        <taxon>Asparagales</taxon>
        <taxon>Asparagaceae</taxon>
        <taxon>Agavoideae</taxon>
        <taxon>Agave</taxon>
    </lineage>
</organism>
<feature type="region of interest" description="Disordered" evidence="6">
    <location>
        <begin position="188"/>
        <end position="214"/>
    </location>
</feature>
<gene>
    <name evidence="9" type="primary">ACBP</name>
</gene>
<dbReference type="AlphaFoldDB" id="Q4L0H4"/>
<dbReference type="Pfam" id="PF00887">
    <property type="entry name" value="ACBP"/>
    <property type="match status" value="1"/>
</dbReference>
<reference evidence="9" key="1">
    <citation type="journal article" date="2006" name="Plant Physiol. Biochem.">
        <title>Isolation and characterization of a cDNA encoding a membrane bound acyl-CoA binding protein from Agave americana L. epidermis.</title>
        <authorList>
            <person name="Guerrero C."/>
            <person name="Martin-Rufian M."/>
            <person name="Reina J.J."/>
            <person name="Heredia A."/>
        </authorList>
    </citation>
    <scope>NUCLEOTIDE SEQUENCE</scope>
    <source>
        <tissue evidence="9">Young leaf epidermis</tissue>
    </source>
</reference>
<keyword evidence="3 5" id="KW-0040">ANK repeat</keyword>
<keyword evidence="7" id="KW-1133">Transmembrane helix</keyword>
<proteinExistence type="evidence at transcript level"/>
<accession>Q4L0H4</accession>
<keyword evidence="4" id="KW-0446">Lipid-binding</keyword>
<dbReference type="PRINTS" id="PR01415">
    <property type="entry name" value="ANKYRIN"/>
</dbReference>
<evidence type="ECO:0000256" key="5">
    <source>
        <dbReference type="PROSITE-ProRule" id="PRU00023"/>
    </source>
</evidence>
<sequence>MGDWQELGQAVFIGLIFAFLVAKLISTVISFREDHLKVVREEDLISETVEATPSDDVKNLEGEPRGLDAGKLVSGEARVSDDDDDDDWEGIESTELDELFSAATAFVAATAADRNSAKVSNELQLQLYGLYKIATEGPCTKPQPSALKVTARAKWNAWQKLGAMPPEEAMEKYITIVSELYPSWADGAASKNKDEGTSDSSKAAKGPMGPVFSSFAHEEESDNDLKLDAIHACAREGEADNLLRHIENGVPVNSRDSEGRTPLHWAVDRGHFNVVEILLSRNADVNAKDNEGQTPLHYAAVCDREAIAELLVKHNADTDLKDEDGNSPSDLCSSSWAFMASAEQTKVSLGDTEID</sequence>
<evidence type="ECO:0000256" key="6">
    <source>
        <dbReference type="SAM" id="MobiDB-lite"/>
    </source>
</evidence>
<feature type="compositionally biased region" description="Basic and acidic residues" evidence="6">
    <location>
        <begin position="55"/>
        <end position="68"/>
    </location>
</feature>
<feature type="domain" description="ACB" evidence="8">
    <location>
        <begin position="96"/>
        <end position="186"/>
    </location>
</feature>
<evidence type="ECO:0000256" key="2">
    <source>
        <dbReference type="ARBA" id="ARBA00022737"/>
    </source>
</evidence>
<protein>
    <submittedName>
        <fullName evidence="9">Membrane acyl-CoA binding protein</fullName>
    </submittedName>
</protein>
<dbReference type="EMBL" id="AY650903">
    <property type="protein sequence ID" value="AAT81164.1"/>
    <property type="molecule type" value="mRNA"/>
</dbReference>
<dbReference type="Gene3D" id="1.25.40.20">
    <property type="entry name" value="Ankyrin repeat-containing domain"/>
    <property type="match status" value="2"/>
</dbReference>
<keyword evidence="2" id="KW-0677">Repeat</keyword>
<dbReference type="InterPro" id="IPR002110">
    <property type="entry name" value="Ankyrin_rpt"/>
</dbReference>
<evidence type="ECO:0000259" key="8">
    <source>
        <dbReference type="PROSITE" id="PS51228"/>
    </source>
</evidence>
<dbReference type="PANTHER" id="PTHR24119">
    <property type="entry name" value="ACYL-COA-BINDING DOMAIN-CONTAINING PROTEIN 6"/>
    <property type="match status" value="1"/>
</dbReference>
<evidence type="ECO:0000256" key="1">
    <source>
        <dbReference type="ARBA" id="ARBA00005567"/>
    </source>
</evidence>
<evidence type="ECO:0000313" key="9">
    <source>
        <dbReference type="EMBL" id="AAT81164.1"/>
    </source>
</evidence>
<feature type="repeat" description="ANK" evidence="5">
    <location>
        <begin position="291"/>
        <end position="323"/>
    </location>
</feature>
<feature type="region of interest" description="Disordered" evidence="6">
    <location>
        <begin position="55"/>
        <end position="86"/>
    </location>
</feature>
<dbReference type="PROSITE" id="PS50088">
    <property type="entry name" value="ANK_REPEAT"/>
    <property type="match status" value="2"/>
</dbReference>
<dbReference type="Gene3D" id="1.20.80.10">
    <property type="match status" value="1"/>
</dbReference>
<feature type="transmembrane region" description="Helical" evidence="7">
    <location>
        <begin position="12"/>
        <end position="31"/>
    </location>
</feature>
<dbReference type="PROSITE" id="PS51228">
    <property type="entry name" value="ACB_2"/>
    <property type="match status" value="1"/>
</dbReference>
<evidence type="ECO:0000256" key="4">
    <source>
        <dbReference type="ARBA" id="ARBA00023121"/>
    </source>
</evidence>
<name>Q4L0H4_AGAAM</name>
<dbReference type="PRINTS" id="PR00689">
    <property type="entry name" value="ACOABINDINGP"/>
</dbReference>
<dbReference type="InterPro" id="IPR035984">
    <property type="entry name" value="Acyl-CoA-binding_sf"/>
</dbReference>
<evidence type="ECO:0000256" key="7">
    <source>
        <dbReference type="SAM" id="Phobius"/>
    </source>
</evidence>
<dbReference type="InterPro" id="IPR014352">
    <property type="entry name" value="FERM/acyl-CoA-bd_prot_sf"/>
</dbReference>
<dbReference type="InterPro" id="IPR036770">
    <property type="entry name" value="Ankyrin_rpt-contain_sf"/>
</dbReference>
<dbReference type="GO" id="GO:0000062">
    <property type="term" value="F:fatty-acyl-CoA binding"/>
    <property type="evidence" value="ECO:0007669"/>
    <property type="project" value="InterPro"/>
</dbReference>
<comment type="similarity">
    <text evidence="1">Belongs to the ACBP family.</text>
</comment>
<evidence type="ECO:0000256" key="3">
    <source>
        <dbReference type="ARBA" id="ARBA00023043"/>
    </source>
</evidence>
<dbReference type="PROSITE" id="PS50297">
    <property type="entry name" value="ANK_REP_REGION"/>
    <property type="match status" value="2"/>
</dbReference>
<dbReference type="SUPFAM" id="SSF48403">
    <property type="entry name" value="Ankyrin repeat"/>
    <property type="match status" value="1"/>
</dbReference>
<dbReference type="InterPro" id="IPR000582">
    <property type="entry name" value="Acyl-CoA-binding_protein"/>
</dbReference>
<keyword evidence="7" id="KW-0472">Membrane</keyword>
<dbReference type="PANTHER" id="PTHR24119:SF0">
    <property type="entry name" value="ACYL-COA-BINDING DOMAIN-CONTAINING PROTEIN 6"/>
    <property type="match status" value="1"/>
</dbReference>
<dbReference type="SUPFAM" id="SSF47027">
    <property type="entry name" value="Acyl-CoA binding protein"/>
    <property type="match status" value="1"/>
</dbReference>